<dbReference type="Proteomes" id="UP000766904">
    <property type="component" value="Unassembled WGS sequence"/>
</dbReference>
<dbReference type="RefSeq" id="WP_148859301.1">
    <property type="nucleotide sequence ID" value="NZ_PHNJ01000010.1"/>
</dbReference>
<gene>
    <name evidence="1" type="ORF">CV102_17710</name>
</gene>
<evidence type="ECO:0000313" key="2">
    <source>
        <dbReference type="Proteomes" id="UP000766904"/>
    </source>
</evidence>
<keyword evidence="2" id="KW-1185">Reference proteome</keyword>
<dbReference type="OrthoDB" id="316086at2157"/>
<dbReference type="AlphaFoldDB" id="A0A8J8Q180"/>
<name>A0A8J8Q180_9EURY</name>
<proteinExistence type="predicted"/>
<evidence type="ECO:0000313" key="1">
    <source>
        <dbReference type="EMBL" id="TYL37442.1"/>
    </source>
</evidence>
<comment type="caution">
    <text evidence="1">The sequence shown here is derived from an EMBL/GenBank/DDBJ whole genome shotgun (WGS) entry which is preliminary data.</text>
</comment>
<accession>A0A8J8Q180</accession>
<sequence>MSIQPRTAETVSARIGYVVGIDSEHCAHVYYPAADTVKVYDVGPDYEVGDYIDEETCEHTEELNGHPLAHWMCYVRDFRGEWTETTHRAPAFGGSQ</sequence>
<protein>
    <submittedName>
        <fullName evidence="1">Uncharacterized protein</fullName>
    </submittedName>
</protein>
<dbReference type="EMBL" id="PHNJ01000010">
    <property type="protein sequence ID" value="TYL37442.1"/>
    <property type="molecule type" value="Genomic_DNA"/>
</dbReference>
<organism evidence="1 2">
    <name type="scientific">Natronococcus pandeyae</name>
    <dbReference type="NCBI Taxonomy" id="2055836"/>
    <lineage>
        <taxon>Archaea</taxon>
        <taxon>Methanobacteriati</taxon>
        <taxon>Methanobacteriota</taxon>
        <taxon>Stenosarchaea group</taxon>
        <taxon>Halobacteria</taxon>
        <taxon>Halobacteriales</taxon>
        <taxon>Natrialbaceae</taxon>
        <taxon>Natronococcus</taxon>
    </lineage>
</organism>
<reference evidence="1" key="1">
    <citation type="submission" date="2017-11" db="EMBL/GenBank/DDBJ databases">
        <authorList>
            <person name="Kajale S.C."/>
            <person name="Sharma A."/>
        </authorList>
    </citation>
    <scope>NUCLEOTIDE SEQUENCE</scope>
    <source>
        <strain evidence="1">LS1_42</strain>
    </source>
</reference>